<dbReference type="Gene3D" id="3.30.200.20">
    <property type="entry name" value="Phosphorylase Kinase, domain 1"/>
    <property type="match status" value="1"/>
</dbReference>
<accession>A0A9W8ZZ40</accession>
<dbReference type="Proteomes" id="UP001150266">
    <property type="component" value="Unassembled WGS sequence"/>
</dbReference>
<name>A0A9W8ZZ40_9AGAR</name>
<proteinExistence type="predicted"/>
<reference evidence="1" key="1">
    <citation type="submission" date="2022-08" db="EMBL/GenBank/DDBJ databases">
        <title>A Global Phylogenomic Analysis of the Shiitake Genus Lentinula.</title>
        <authorList>
            <consortium name="DOE Joint Genome Institute"/>
            <person name="Sierra-Patev S."/>
            <person name="Min B."/>
            <person name="Naranjo-Ortiz M."/>
            <person name="Looney B."/>
            <person name="Konkel Z."/>
            <person name="Slot J.C."/>
            <person name="Sakamoto Y."/>
            <person name="Steenwyk J.L."/>
            <person name="Rokas A."/>
            <person name="Carro J."/>
            <person name="Camarero S."/>
            <person name="Ferreira P."/>
            <person name="Molpeceres G."/>
            <person name="Ruiz-Duenas F.J."/>
            <person name="Serrano A."/>
            <person name="Henrissat B."/>
            <person name="Drula E."/>
            <person name="Hughes K.W."/>
            <person name="Mata J.L."/>
            <person name="Ishikawa N.K."/>
            <person name="Vargas-Isla R."/>
            <person name="Ushijima S."/>
            <person name="Smith C.A."/>
            <person name="Ahrendt S."/>
            <person name="Andreopoulos W."/>
            <person name="He G."/>
            <person name="Labutti K."/>
            <person name="Lipzen A."/>
            <person name="Ng V."/>
            <person name="Riley R."/>
            <person name="Sandor L."/>
            <person name="Barry K."/>
            <person name="Martinez A.T."/>
            <person name="Xiao Y."/>
            <person name="Gibbons J.G."/>
            <person name="Terashima K."/>
            <person name="Grigoriev I.V."/>
            <person name="Hibbett D.S."/>
        </authorList>
    </citation>
    <scope>NUCLEOTIDE SEQUENCE</scope>
    <source>
        <strain evidence="1">JLM2183</strain>
    </source>
</reference>
<dbReference type="AlphaFoldDB" id="A0A9W8ZZ40"/>
<protein>
    <submittedName>
        <fullName evidence="1">Uncharacterized protein</fullName>
    </submittedName>
</protein>
<organism evidence="1 2">
    <name type="scientific">Lentinula aciculospora</name>
    <dbReference type="NCBI Taxonomy" id="153920"/>
    <lineage>
        <taxon>Eukaryota</taxon>
        <taxon>Fungi</taxon>
        <taxon>Dikarya</taxon>
        <taxon>Basidiomycota</taxon>
        <taxon>Agaricomycotina</taxon>
        <taxon>Agaricomycetes</taxon>
        <taxon>Agaricomycetidae</taxon>
        <taxon>Agaricales</taxon>
        <taxon>Marasmiineae</taxon>
        <taxon>Omphalotaceae</taxon>
        <taxon>Lentinula</taxon>
    </lineage>
</organism>
<dbReference type="OrthoDB" id="3018037at2759"/>
<evidence type="ECO:0000313" key="2">
    <source>
        <dbReference type="Proteomes" id="UP001150266"/>
    </source>
</evidence>
<evidence type="ECO:0000313" key="1">
    <source>
        <dbReference type="EMBL" id="KAJ4470471.1"/>
    </source>
</evidence>
<comment type="caution">
    <text evidence="1">The sequence shown here is derived from an EMBL/GenBank/DDBJ whole genome shotgun (WGS) entry which is preliminary data.</text>
</comment>
<gene>
    <name evidence="1" type="ORF">J3R30DRAFT_1221944</name>
</gene>
<keyword evidence="2" id="KW-1185">Reference proteome</keyword>
<sequence length="55" mass="6025">MLHSELVIYSILFFNTGDVEDHQLGGFHPMHIGDAFASGRYRILPKSGFGGSSTI</sequence>
<dbReference type="EMBL" id="JAOTPV010000026">
    <property type="protein sequence ID" value="KAJ4470471.1"/>
    <property type="molecule type" value="Genomic_DNA"/>
</dbReference>